<keyword evidence="3" id="KW-1185">Reference proteome</keyword>
<feature type="compositionally biased region" description="Basic residues" evidence="1">
    <location>
        <begin position="65"/>
        <end position="75"/>
    </location>
</feature>
<dbReference type="EMBL" id="JAMTCK010000003">
    <property type="protein sequence ID" value="MCP2164533.1"/>
    <property type="molecule type" value="Genomic_DNA"/>
</dbReference>
<evidence type="ECO:0000256" key="1">
    <source>
        <dbReference type="SAM" id="MobiDB-lite"/>
    </source>
</evidence>
<name>A0AAE3GE98_9PSEU</name>
<proteinExistence type="predicted"/>
<sequence>MAPAERWCRRNGVGGRAAVVAVVAAVAVMAAVAAVARAPGTATSPGSPPAGHDSQPTPATDHTRTTHRHSPQWTA</sequence>
<dbReference type="Proteomes" id="UP001206128">
    <property type="component" value="Unassembled WGS sequence"/>
</dbReference>
<accession>A0AAE3GE98</accession>
<evidence type="ECO:0000313" key="2">
    <source>
        <dbReference type="EMBL" id="MCP2164533.1"/>
    </source>
</evidence>
<organism evidence="2 3">
    <name type="scientific">Goodfellowiella coeruleoviolacea</name>
    <dbReference type="NCBI Taxonomy" id="334858"/>
    <lineage>
        <taxon>Bacteria</taxon>
        <taxon>Bacillati</taxon>
        <taxon>Actinomycetota</taxon>
        <taxon>Actinomycetes</taxon>
        <taxon>Pseudonocardiales</taxon>
        <taxon>Pseudonocardiaceae</taxon>
        <taxon>Goodfellowiella</taxon>
    </lineage>
</organism>
<comment type="caution">
    <text evidence="2">The sequence shown here is derived from an EMBL/GenBank/DDBJ whole genome shotgun (WGS) entry which is preliminary data.</text>
</comment>
<reference evidence="2" key="1">
    <citation type="submission" date="2022-06" db="EMBL/GenBank/DDBJ databases">
        <title>Genomic Encyclopedia of Archaeal and Bacterial Type Strains, Phase II (KMG-II): from individual species to whole genera.</title>
        <authorList>
            <person name="Goeker M."/>
        </authorList>
    </citation>
    <scope>NUCLEOTIDE SEQUENCE</scope>
    <source>
        <strain evidence="2">DSM 43935</strain>
    </source>
</reference>
<dbReference type="AlphaFoldDB" id="A0AAE3GE98"/>
<protein>
    <submittedName>
        <fullName evidence="2">Uncharacterized protein</fullName>
    </submittedName>
</protein>
<evidence type="ECO:0000313" key="3">
    <source>
        <dbReference type="Proteomes" id="UP001206128"/>
    </source>
</evidence>
<gene>
    <name evidence="2" type="ORF">LX83_001373</name>
</gene>
<feature type="region of interest" description="Disordered" evidence="1">
    <location>
        <begin position="37"/>
        <end position="75"/>
    </location>
</feature>